<organism evidence="14 15">
    <name type="scientific">Weissella bombi</name>
    <dbReference type="NCBI Taxonomy" id="1505725"/>
    <lineage>
        <taxon>Bacteria</taxon>
        <taxon>Bacillati</taxon>
        <taxon>Bacillota</taxon>
        <taxon>Bacilli</taxon>
        <taxon>Lactobacillales</taxon>
        <taxon>Lactobacillaceae</taxon>
        <taxon>Weissella</taxon>
    </lineage>
</organism>
<sequence>MISKDTETAKQLFLDYLRIERQYSVETQKAYKSDLTEFLNFLSKTQDDQEIDLNKITTFDVRVFLSELYEKGDDARTIARKVSSLRSFYRFLMNNEMVKDNPFVGITLQKFGKHLPRYFYQKELKSMFDVVMADHSILGIRNWLLLEMLYGTGARVSEIVSMTLQTVDQHARVVTITGKGNKMRVVPFGRYALDALEQYLAASRPLLAEKQQLPNDYLFLNQRGNALTTAGVEYILKQIGKKAGLTQDVTAHMFRHTFATDLLNNQADLRTVQQLLGHSSLSTTQIYTHVTTDALQQSYRNFFPRASE</sequence>
<dbReference type="PROSITE" id="PS51898">
    <property type="entry name" value="TYR_RECOMBINASE"/>
    <property type="match status" value="1"/>
</dbReference>
<keyword evidence="3 10" id="KW-0963">Cytoplasm</keyword>
<comment type="subunit">
    <text evidence="10">Forms a cyclic heterotetrameric complex composed of two molecules of XerC and two molecules of XerD.</text>
</comment>
<feature type="domain" description="Tyr recombinase" evidence="12">
    <location>
        <begin position="114"/>
        <end position="300"/>
    </location>
</feature>
<feature type="active site" evidence="10">
    <location>
        <position position="179"/>
    </location>
</feature>
<dbReference type="GO" id="GO:0009037">
    <property type="term" value="F:tyrosine-based site-specific recombinase activity"/>
    <property type="evidence" value="ECO:0007669"/>
    <property type="project" value="UniProtKB-UniRule"/>
</dbReference>
<dbReference type="HAMAP" id="MF_01808">
    <property type="entry name" value="Recomb_XerC_XerD"/>
    <property type="match status" value="1"/>
</dbReference>
<gene>
    <name evidence="10" type="primary">xerC</name>
    <name evidence="14" type="ORF">GA0061074_10136</name>
</gene>
<evidence type="ECO:0000313" key="15">
    <source>
        <dbReference type="Proteomes" id="UP000199268"/>
    </source>
</evidence>
<dbReference type="PANTHER" id="PTHR30349">
    <property type="entry name" value="PHAGE INTEGRASE-RELATED"/>
    <property type="match status" value="1"/>
</dbReference>
<dbReference type="Proteomes" id="UP000199268">
    <property type="component" value="Unassembled WGS sequence"/>
</dbReference>
<evidence type="ECO:0000256" key="5">
    <source>
        <dbReference type="ARBA" id="ARBA00022829"/>
    </source>
</evidence>
<dbReference type="NCBIfam" id="TIGR02224">
    <property type="entry name" value="recomb_XerC"/>
    <property type="match status" value="1"/>
</dbReference>
<dbReference type="RefSeq" id="WP_092461086.1">
    <property type="nucleotide sequence ID" value="NZ_BJEE01000002.1"/>
</dbReference>
<feature type="active site" evidence="10">
    <location>
        <position position="278"/>
    </location>
</feature>
<dbReference type="GO" id="GO:0005737">
    <property type="term" value="C:cytoplasm"/>
    <property type="evidence" value="ECO:0007669"/>
    <property type="project" value="UniProtKB-SubCell"/>
</dbReference>
<accession>A0A1C3YPE2</accession>
<reference evidence="15" key="1">
    <citation type="submission" date="2016-08" db="EMBL/GenBank/DDBJ databases">
        <authorList>
            <person name="Varghese N."/>
            <person name="Submissions Spin"/>
        </authorList>
    </citation>
    <scope>NUCLEOTIDE SEQUENCE [LARGE SCALE GENOMIC DNA]</scope>
    <source>
        <strain evidence="15">R-53094</strain>
    </source>
</reference>
<keyword evidence="6 10" id="KW-0229">DNA integration</keyword>
<dbReference type="GO" id="GO:0051301">
    <property type="term" value="P:cell division"/>
    <property type="evidence" value="ECO:0007669"/>
    <property type="project" value="UniProtKB-UniRule"/>
</dbReference>
<protein>
    <recommendedName>
        <fullName evidence="10 11">Tyrosine recombinase XerC</fullName>
    </recommendedName>
</protein>
<keyword evidence="5 10" id="KW-0159">Chromosome partition</keyword>
<dbReference type="GO" id="GO:0007059">
    <property type="term" value="P:chromosome segregation"/>
    <property type="evidence" value="ECO:0007669"/>
    <property type="project" value="UniProtKB-UniRule"/>
</dbReference>
<dbReference type="STRING" id="1505725.GA0061074_10136"/>
<evidence type="ECO:0000256" key="6">
    <source>
        <dbReference type="ARBA" id="ARBA00022908"/>
    </source>
</evidence>
<feature type="active site" evidence="10">
    <location>
        <position position="255"/>
    </location>
</feature>
<dbReference type="InterPro" id="IPR011931">
    <property type="entry name" value="Recomb_XerC"/>
</dbReference>
<dbReference type="Gene3D" id="1.10.443.10">
    <property type="entry name" value="Intergrase catalytic core"/>
    <property type="match status" value="1"/>
</dbReference>
<evidence type="ECO:0000259" key="12">
    <source>
        <dbReference type="PROSITE" id="PS51898"/>
    </source>
</evidence>
<dbReference type="CDD" id="cd00798">
    <property type="entry name" value="INT_XerDC_C"/>
    <property type="match status" value="1"/>
</dbReference>
<dbReference type="OrthoDB" id="9801717at2"/>
<name>A0A1C3YPE2_9LACO</name>
<keyword evidence="7 10" id="KW-0238">DNA-binding</keyword>
<evidence type="ECO:0000256" key="1">
    <source>
        <dbReference type="ARBA" id="ARBA00004496"/>
    </source>
</evidence>
<evidence type="ECO:0000256" key="7">
    <source>
        <dbReference type="ARBA" id="ARBA00023125"/>
    </source>
</evidence>
<feature type="active site" evidence="10">
    <location>
        <position position="252"/>
    </location>
</feature>
<keyword evidence="8 10" id="KW-0233">DNA recombination</keyword>
<keyword evidence="9 10" id="KW-0131">Cell cycle</keyword>
<proteinExistence type="inferred from homology"/>
<feature type="active site" description="O-(3'-phospho-DNA)-tyrosine intermediate" evidence="10">
    <location>
        <position position="287"/>
    </location>
</feature>
<dbReference type="Gene3D" id="1.10.150.130">
    <property type="match status" value="1"/>
</dbReference>
<evidence type="ECO:0000313" key="14">
    <source>
        <dbReference type="EMBL" id="SCB71922.1"/>
    </source>
</evidence>
<dbReference type="InterPro" id="IPR002104">
    <property type="entry name" value="Integrase_catalytic"/>
</dbReference>
<dbReference type="InterPro" id="IPR010998">
    <property type="entry name" value="Integrase_recombinase_N"/>
</dbReference>
<dbReference type="InterPro" id="IPR004107">
    <property type="entry name" value="Integrase_SAM-like_N"/>
</dbReference>
<comment type="similarity">
    <text evidence="2 10">Belongs to the 'phage' integrase family. XerC subfamily.</text>
</comment>
<comment type="function">
    <text evidence="10">Site-specific tyrosine recombinase, which acts by catalyzing the cutting and rejoining of the recombining DNA molecules. The XerC-XerD complex is essential to convert dimers of the bacterial chromosome into monomers to permit their segregation at cell division. It also contributes to the segregational stability of plasmids.</text>
</comment>
<evidence type="ECO:0000256" key="10">
    <source>
        <dbReference type="HAMAP-Rule" id="MF_01808"/>
    </source>
</evidence>
<evidence type="ECO:0000256" key="3">
    <source>
        <dbReference type="ARBA" id="ARBA00022490"/>
    </source>
</evidence>
<feature type="domain" description="Core-binding (CB)" evidence="13">
    <location>
        <begin position="4"/>
        <end position="93"/>
    </location>
</feature>
<dbReference type="PANTHER" id="PTHR30349:SF77">
    <property type="entry name" value="TYROSINE RECOMBINASE XERC"/>
    <property type="match status" value="1"/>
</dbReference>
<evidence type="ECO:0000259" key="13">
    <source>
        <dbReference type="PROSITE" id="PS51900"/>
    </source>
</evidence>
<dbReference type="InterPro" id="IPR023009">
    <property type="entry name" value="Tyrosine_recombinase_XerC/XerD"/>
</dbReference>
<dbReference type="InterPro" id="IPR044068">
    <property type="entry name" value="CB"/>
</dbReference>
<dbReference type="GO" id="GO:0006313">
    <property type="term" value="P:DNA transposition"/>
    <property type="evidence" value="ECO:0007669"/>
    <property type="project" value="UniProtKB-UniRule"/>
</dbReference>
<dbReference type="EMBL" id="FMAO01000001">
    <property type="protein sequence ID" value="SCB71922.1"/>
    <property type="molecule type" value="Genomic_DNA"/>
</dbReference>
<dbReference type="GO" id="GO:0003677">
    <property type="term" value="F:DNA binding"/>
    <property type="evidence" value="ECO:0007669"/>
    <property type="project" value="UniProtKB-UniRule"/>
</dbReference>
<evidence type="ECO:0000256" key="4">
    <source>
        <dbReference type="ARBA" id="ARBA00022618"/>
    </source>
</evidence>
<dbReference type="NCBIfam" id="NF040815">
    <property type="entry name" value="recomb_XerA_Arch"/>
    <property type="match status" value="1"/>
</dbReference>
<dbReference type="InterPro" id="IPR013762">
    <property type="entry name" value="Integrase-like_cat_sf"/>
</dbReference>
<keyword evidence="4 10" id="KW-0132">Cell division</keyword>
<evidence type="ECO:0000256" key="9">
    <source>
        <dbReference type="ARBA" id="ARBA00023306"/>
    </source>
</evidence>
<dbReference type="InterPro" id="IPR011010">
    <property type="entry name" value="DNA_brk_join_enz"/>
</dbReference>
<evidence type="ECO:0000256" key="11">
    <source>
        <dbReference type="NCBIfam" id="TIGR02224"/>
    </source>
</evidence>
<dbReference type="NCBIfam" id="NF001399">
    <property type="entry name" value="PRK00283.1"/>
    <property type="match status" value="1"/>
</dbReference>
<dbReference type="Pfam" id="PF02899">
    <property type="entry name" value="Phage_int_SAM_1"/>
    <property type="match status" value="1"/>
</dbReference>
<dbReference type="PROSITE" id="PS51900">
    <property type="entry name" value="CB"/>
    <property type="match status" value="1"/>
</dbReference>
<feature type="active site" evidence="10">
    <location>
        <position position="155"/>
    </location>
</feature>
<evidence type="ECO:0000256" key="8">
    <source>
        <dbReference type="ARBA" id="ARBA00023172"/>
    </source>
</evidence>
<dbReference type="Pfam" id="PF00589">
    <property type="entry name" value="Phage_integrase"/>
    <property type="match status" value="1"/>
</dbReference>
<comment type="subcellular location">
    <subcellularLocation>
        <location evidence="1 10">Cytoplasm</location>
    </subcellularLocation>
</comment>
<dbReference type="SUPFAM" id="SSF56349">
    <property type="entry name" value="DNA breaking-rejoining enzymes"/>
    <property type="match status" value="1"/>
</dbReference>
<dbReference type="AlphaFoldDB" id="A0A1C3YPE2"/>
<evidence type="ECO:0000256" key="2">
    <source>
        <dbReference type="ARBA" id="ARBA00006657"/>
    </source>
</evidence>
<keyword evidence="15" id="KW-1185">Reference proteome</keyword>
<dbReference type="InterPro" id="IPR050090">
    <property type="entry name" value="Tyrosine_recombinase_XerCD"/>
</dbReference>